<evidence type="ECO:0000259" key="13">
    <source>
        <dbReference type="Pfam" id="PF17900"/>
    </source>
</evidence>
<evidence type="ECO:0000256" key="8">
    <source>
        <dbReference type="ARBA" id="ARBA00023049"/>
    </source>
</evidence>
<dbReference type="InterPro" id="IPR024601">
    <property type="entry name" value="Peptidase_M1_pepN_C"/>
</dbReference>
<feature type="signal peptide" evidence="9">
    <location>
        <begin position="1"/>
        <end position="23"/>
    </location>
</feature>
<keyword evidence="3 14" id="KW-0031">Aminopeptidase</keyword>
<comment type="cofactor">
    <cofactor evidence="1">
        <name>Zn(2+)</name>
        <dbReference type="ChEBI" id="CHEBI:29105"/>
    </cofactor>
</comment>
<protein>
    <submittedName>
        <fullName evidence="14">Aminopeptidase N</fullName>
    </submittedName>
</protein>
<dbReference type="Pfam" id="PF01433">
    <property type="entry name" value="Peptidase_M1"/>
    <property type="match status" value="1"/>
</dbReference>
<organism evidence="14 15">
    <name type="scientific">Nitzschia inconspicua</name>
    <dbReference type="NCBI Taxonomy" id="303405"/>
    <lineage>
        <taxon>Eukaryota</taxon>
        <taxon>Sar</taxon>
        <taxon>Stramenopiles</taxon>
        <taxon>Ochrophyta</taxon>
        <taxon>Bacillariophyta</taxon>
        <taxon>Bacillariophyceae</taxon>
        <taxon>Bacillariophycidae</taxon>
        <taxon>Bacillariales</taxon>
        <taxon>Bacillariaceae</taxon>
        <taxon>Nitzschia</taxon>
    </lineage>
</organism>
<sequence>MFFRAKAVSLWCLAAASMTSSAAFSPRVVFAQQHVNNKRVNQVCVGGMSSSGTCLVASSPAAALYSRGGSTASLSTTALNSAVVTDETAAAAPVEIFRKDYQPLPMIVSKINMDFSIHEGKTMVHSELYIEGNPAVNLADGTDKDLVLDGDETALKLLSITLNEKELEQGKDYILEPGKLILKNPPPKSVLKTTVEIVPEENTQLSGLYKSDSMYCTQCEAMGFRRITYYPDRPDNMAVFERVRLEASKKDYPVLLANGNLLEEGDLDGDRHFAVWSDPFPKPSYLFCCVAGNLGKIADSFTTSSGRKVDLQLFSEPDNVHKLQYAMDSLKRSMKWDEDVYGLEYDLDLYNIVAVNSFNMGAMENKGLNVFNTAYVLADQATATDTDFERVEGVIGHEYFHNWTGNRVTCRDWFQLTLKEGLTVFRDQEFSGDMNSKAVNRIENVQALRARQFAEDAGPMSHPIRPESYISMDNFYTSTVYNKGAEIIRMYQTLLGKDGFRKGMDLYFERHDGSAVTCDDFLAAMADANGVDLSQFSLWYSTPGTPVVSYSYEYDQPSKKFKLTLTQESKSESGPLHIPISVGLLDKNTGEDVVPTTVLDLKKEKQTFEFENLSGDVVPSILRQFSAPVKLVAASGEQDEEALAFLAARDTDGFNKWEAGQVLFTNLIFQVMDGKDKTASKTWDFVKEAFGRTLNDYDSKDYSIVAYALNLPTESTLAELVDVVDPIAIHKSRGHVKRSLAREFHDDLLKRYKALTDAMSSGEFKVDAESIGQRRLRNICMDYLCSIRETPQEQIAAAALAKNHYESATCMTDKVAALNCLASMDGEGASARDEIIKRFYDEAEGDALVLNKWFSIQAMADLPDILDRVKALKAHPDFTLKNPNRCRSLVGAFSMNSAFHDESGAGYRFIREVLEELDPLNPQISSRLAGSLITWKKYDEERGLLMKTELEKLSKLKPISDDMFEIVSRGLK</sequence>
<evidence type="ECO:0000313" key="14">
    <source>
        <dbReference type="EMBL" id="KAG7372290.1"/>
    </source>
</evidence>
<evidence type="ECO:0000259" key="12">
    <source>
        <dbReference type="Pfam" id="PF17432"/>
    </source>
</evidence>
<evidence type="ECO:0000256" key="2">
    <source>
        <dbReference type="ARBA" id="ARBA00010136"/>
    </source>
</evidence>
<evidence type="ECO:0000313" key="15">
    <source>
        <dbReference type="Proteomes" id="UP000693970"/>
    </source>
</evidence>
<dbReference type="Proteomes" id="UP000693970">
    <property type="component" value="Unassembled WGS sequence"/>
</dbReference>
<dbReference type="AlphaFoldDB" id="A0A9K3M1P5"/>
<keyword evidence="4" id="KW-0645">Protease</keyword>
<keyword evidence="5" id="KW-0479">Metal-binding</keyword>
<dbReference type="CDD" id="cd09600">
    <property type="entry name" value="M1_APN"/>
    <property type="match status" value="1"/>
</dbReference>
<feature type="domain" description="Peptidase M1 alanyl aminopeptidase C-terminal" evidence="12">
    <location>
        <begin position="641"/>
        <end position="971"/>
    </location>
</feature>
<keyword evidence="7" id="KW-0862">Zinc</keyword>
<dbReference type="PANTHER" id="PTHR46322">
    <property type="entry name" value="PUROMYCIN-SENSITIVE AMINOPEPTIDASE"/>
    <property type="match status" value="1"/>
</dbReference>
<dbReference type="InterPro" id="IPR045357">
    <property type="entry name" value="Aminopeptidase_N-like_N"/>
</dbReference>
<evidence type="ECO:0000256" key="7">
    <source>
        <dbReference type="ARBA" id="ARBA00022833"/>
    </source>
</evidence>
<evidence type="ECO:0000256" key="5">
    <source>
        <dbReference type="ARBA" id="ARBA00022723"/>
    </source>
</evidence>
<comment type="similarity">
    <text evidence="2">Belongs to the peptidase M1 family.</text>
</comment>
<dbReference type="Pfam" id="PF11940">
    <property type="entry name" value="DUF3458"/>
    <property type="match status" value="1"/>
</dbReference>
<dbReference type="OrthoDB" id="10031169at2759"/>
<keyword evidence="15" id="KW-1185">Reference proteome</keyword>
<feature type="domain" description="Peptidase M1 alanyl aminopeptidase Ig-like fold" evidence="11">
    <location>
        <begin position="544"/>
        <end position="632"/>
    </location>
</feature>
<evidence type="ECO:0000256" key="1">
    <source>
        <dbReference type="ARBA" id="ARBA00001947"/>
    </source>
</evidence>
<dbReference type="Pfam" id="PF17900">
    <property type="entry name" value="Peptidase_M1_N"/>
    <property type="match status" value="1"/>
</dbReference>
<gene>
    <name evidence="14" type="ORF">IV203_018433</name>
</gene>
<dbReference type="GO" id="GO:0008270">
    <property type="term" value="F:zinc ion binding"/>
    <property type="evidence" value="ECO:0007669"/>
    <property type="project" value="InterPro"/>
</dbReference>
<dbReference type="PANTHER" id="PTHR46322:SF1">
    <property type="entry name" value="PUROMYCIN-SENSITIVE AMINOPEPTIDASE"/>
    <property type="match status" value="1"/>
</dbReference>
<evidence type="ECO:0000256" key="9">
    <source>
        <dbReference type="SAM" id="SignalP"/>
    </source>
</evidence>
<dbReference type="GO" id="GO:0008237">
    <property type="term" value="F:metallopeptidase activity"/>
    <property type="evidence" value="ECO:0007669"/>
    <property type="project" value="UniProtKB-KW"/>
</dbReference>
<reference evidence="14" key="1">
    <citation type="journal article" date="2021" name="Sci. Rep.">
        <title>Diploid genomic architecture of Nitzschia inconspicua, an elite biomass production diatom.</title>
        <authorList>
            <person name="Oliver A."/>
            <person name="Podell S."/>
            <person name="Pinowska A."/>
            <person name="Traller J.C."/>
            <person name="Smith S.R."/>
            <person name="McClure R."/>
            <person name="Beliaev A."/>
            <person name="Bohutskyi P."/>
            <person name="Hill E.A."/>
            <person name="Rabines A."/>
            <person name="Zheng H."/>
            <person name="Allen L.Z."/>
            <person name="Kuo A."/>
            <person name="Grigoriev I.V."/>
            <person name="Allen A.E."/>
            <person name="Hazlebeck D."/>
            <person name="Allen E.E."/>
        </authorList>
    </citation>
    <scope>NUCLEOTIDE SEQUENCE</scope>
    <source>
        <strain evidence="14">Hildebrandi</strain>
    </source>
</reference>
<name>A0A9K3M1P5_9STRA</name>
<dbReference type="GO" id="GO:0006508">
    <property type="term" value="P:proteolysis"/>
    <property type="evidence" value="ECO:0007669"/>
    <property type="project" value="UniProtKB-KW"/>
</dbReference>
<dbReference type="NCBIfam" id="TIGR02414">
    <property type="entry name" value="pepN_proteo"/>
    <property type="match status" value="1"/>
</dbReference>
<comment type="caution">
    <text evidence="14">The sequence shown here is derived from an EMBL/GenBank/DDBJ whole genome shotgun (WGS) entry which is preliminary data.</text>
</comment>
<dbReference type="InterPro" id="IPR014782">
    <property type="entry name" value="Peptidase_M1_dom"/>
</dbReference>
<dbReference type="Pfam" id="PF17432">
    <property type="entry name" value="DUF3458_C"/>
    <property type="match status" value="1"/>
</dbReference>
<dbReference type="InterPro" id="IPR035414">
    <property type="entry name" value="Peptidase_M1_pepN_Ig-like"/>
</dbReference>
<proteinExistence type="inferred from homology"/>
<dbReference type="GO" id="GO:0004177">
    <property type="term" value="F:aminopeptidase activity"/>
    <property type="evidence" value="ECO:0007669"/>
    <property type="project" value="UniProtKB-KW"/>
</dbReference>
<evidence type="ECO:0000256" key="3">
    <source>
        <dbReference type="ARBA" id="ARBA00022438"/>
    </source>
</evidence>
<dbReference type="InterPro" id="IPR012779">
    <property type="entry name" value="Peptidase_M1_pepN"/>
</dbReference>
<keyword evidence="6" id="KW-0378">Hydrolase</keyword>
<accession>A0A9K3M1P5</accession>
<keyword evidence="9" id="KW-0732">Signal</keyword>
<feature type="domain" description="Aminopeptidase N-like N-terminal" evidence="13">
    <location>
        <begin position="180"/>
        <end position="286"/>
    </location>
</feature>
<feature type="chain" id="PRO_5039904524" evidence="9">
    <location>
        <begin position="24"/>
        <end position="972"/>
    </location>
</feature>
<reference evidence="14" key="2">
    <citation type="submission" date="2021-04" db="EMBL/GenBank/DDBJ databases">
        <authorList>
            <person name="Podell S."/>
        </authorList>
    </citation>
    <scope>NUCLEOTIDE SEQUENCE</scope>
    <source>
        <strain evidence="14">Hildebrandi</strain>
    </source>
</reference>
<feature type="domain" description="Peptidase M1 membrane alanine aminopeptidase" evidence="10">
    <location>
        <begin position="325"/>
        <end position="536"/>
    </location>
</feature>
<evidence type="ECO:0000259" key="11">
    <source>
        <dbReference type="Pfam" id="PF11940"/>
    </source>
</evidence>
<evidence type="ECO:0000256" key="6">
    <source>
        <dbReference type="ARBA" id="ARBA00022801"/>
    </source>
</evidence>
<dbReference type="FunFam" id="3.30.2010.30:FF:000002">
    <property type="entry name" value="Putative aminopeptidase N"/>
    <property type="match status" value="1"/>
</dbReference>
<keyword evidence="8" id="KW-0482">Metalloprotease</keyword>
<dbReference type="EMBL" id="JAGRRH010000003">
    <property type="protein sequence ID" value="KAG7372290.1"/>
    <property type="molecule type" value="Genomic_DNA"/>
</dbReference>
<evidence type="ECO:0000259" key="10">
    <source>
        <dbReference type="Pfam" id="PF01433"/>
    </source>
</evidence>
<evidence type="ECO:0000256" key="4">
    <source>
        <dbReference type="ARBA" id="ARBA00022670"/>
    </source>
</evidence>
<dbReference type="FunFam" id="1.10.390.10:FF:000002">
    <property type="entry name" value="Aminopeptidase N"/>
    <property type="match status" value="1"/>
</dbReference>